<dbReference type="RefSeq" id="WP_119927336.1">
    <property type="nucleotide sequence ID" value="NZ_QZEY01000005.1"/>
</dbReference>
<sequence>MRRLHFTGERAGDVHVYQYLPGAGRPVTRSWPGLARRRADDGPTPYTEFAVDAGSTESFAVYAGLAWRLGEPLARYAIPTWYRDDAARELGRGGEFVDWEFCVDAEALDPAERVVGFVPARAGVPEHATPWESEHAGHAGLFPLRGFEDLIAAQRALWDASSAINLFAVAHGAARHRRLLASLRGRAVPAPGSVLERGELLIDITVGREPGRWDSIVIVSPGDIRPRLEELCAEFDRRIEAYEQRVDKFQDTGDFLAAMRDLAGLD</sequence>
<keyword evidence="1" id="KW-0175">Coiled coil</keyword>
<evidence type="ECO:0000313" key="3">
    <source>
        <dbReference type="Proteomes" id="UP000265768"/>
    </source>
</evidence>
<comment type="caution">
    <text evidence="2">The sequence shown here is derived from an EMBL/GenBank/DDBJ whole genome shotgun (WGS) entry which is preliminary data.</text>
</comment>
<evidence type="ECO:0000256" key="1">
    <source>
        <dbReference type="SAM" id="Coils"/>
    </source>
</evidence>
<dbReference type="EMBL" id="QZEY01000005">
    <property type="protein sequence ID" value="RJL32018.1"/>
    <property type="molecule type" value="Genomic_DNA"/>
</dbReference>
<proteinExistence type="predicted"/>
<dbReference type="OrthoDB" id="4069919at2"/>
<evidence type="ECO:0000313" key="2">
    <source>
        <dbReference type="EMBL" id="RJL32018.1"/>
    </source>
</evidence>
<accession>A0A3A4BCT8</accession>
<keyword evidence="3" id="KW-1185">Reference proteome</keyword>
<protein>
    <submittedName>
        <fullName evidence="2">Uncharacterized protein</fullName>
    </submittedName>
</protein>
<organism evidence="2 3">
    <name type="scientific">Bailinhaonella thermotolerans</name>
    <dbReference type="NCBI Taxonomy" id="1070861"/>
    <lineage>
        <taxon>Bacteria</taxon>
        <taxon>Bacillati</taxon>
        <taxon>Actinomycetota</taxon>
        <taxon>Actinomycetes</taxon>
        <taxon>Streptosporangiales</taxon>
        <taxon>Streptosporangiaceae</taxon>
        <taxon>Bailinhaonella</taxon>
    </lineage>
</organism>
<reference evidence="2 3" key="1">
    <citation type="submission" date="2018-09" db="EMBL/GenBank/DDBJ databases">
        <title>YIM 75507 draft genome.</title>
        <authorList>
            <person name="Tang S."/>
            <person name="Feng Y."/>
        </authorList>
    </citation>
    <scope>NUCLEOTIDE SEQUENCE [LARGE SCALE GENOMIC DNA]</scope>
    <source>
        <strain evidence="2 3">YIM 75507</strain>
    </source>
</reference>
<name>A0A3A4BCT8_9ACTN</name>
<gene>
    <name evidence="2" type="ORF">D5H75_16420</name>
</gene>
<dbReference type="Proteomes" id="UP000265768">
    <property type="component" value="Unassembled WGS sequence"/>
</dbReference>
<dbReference type="AlphaFoldDB" id="A0A3A4BCT8"/>
<feature type="coiled-coil region" evidence="1">
    <location>
        <begin position="225"/>
        <end position="252"/>
    </location>
</feature>